<reference evidence="2 3" key="1">
    <citation type="submission" date="2011-12" db="EMBL/GenBank/DDBJ databases">
        <authorList>
            <person name="Kriszt B."/>
            <person name="Tancsics A."/>
            <person name="Cserhati M."/>
            <person name="Toth A."/>
            <person name="Nagy I."/>
            <person name="Horvath B."/>
            <person name="Tamura T."/>
            <person name="Kukolya J."/>
            <person name="Szoboszlay S."/>
        </authorList>
    </citation>
    <scope>NUCLEOTIDE SEQUENCE [LARGE SCALE GENOMIC DNA]</scope>
    <source>
        <strain evidence="2 3">AK37</strain>
    </source>
</reference>
<comment type="caution">
    <text evidence="2">The sequence shown here is derived from an EMBL/GenBank/DDBJ whole genome shotgun (WGS) entry which is preliminary data.</text>
</comment>
<organism evidence="2 3">
    <name type="scientific">Rhodococcus pyridinivorans AK37</name>
    <dbReference type="NCBI Taxonomy" id="1114960"/>
    <lineage>
        <taxon>Bacteria</taxon>
        <taxon>Bacillati</taxon>
        <taxon>Actinomycetota</taxon>
        <taxon>Actinomycetes</taxon>
        <taxon>Mycobacteriales</taxon>
        <taxon>Nocardiaceae</taxon>
        <taxon>Rhodococcus</taxon>
    </lineage>
</organism>
<sequence>MSETVDQGAENPVDVLQDLPTRENCDPNNPEEAFLWMFVGLPGVNGASMIMGPDYYRQVSKQLWELGARPVEEPIKHLDRGQWVYENPADEPEPITDMYARLAAQQRAAYEAKLRARGMLPPEEQ</sequence>
<dbReference type="Proteomes" id="UP000005064">
    <property type="component" value="Unassembled WGS sequence"/>
</dbReference>
<evidence type="ECO:0000313" key="3">
    <source>
        <dbReference type="Proteomes" id="UP000005064"/>
    </source>
</evidence>
<dbReference type="Pfam" id="PF10910">
    <property type="entry name" value="Phage_gene29"/>
    <property type="match status" value="1"/>
</dbReference>
<protein>
    <recommendedName>
        <fullName evidence="4">Minor tail protein</fullName>
    </recommendedName>
</protein>
<evidence type="ECO:0000313" key="2">
    <source>
        <dbReference type="EMBL" id="EHK86378.1"/>
    </source>
</evidence>
<dbReference type="RefSeq" id="WP_006550293.1">
    <property type="nucleotide sequence ID" value="NZ_AHBW01000026.1"/>
</dbReference>
<dbReference type="EMBL" id="AHBW01000026">
    <property type="protein sequence ID" value="EHK86378.1"/>
    <property type="molecule type" value="Genomic_DNA"/>
</dbReference>
<accession>H0JL43</accession>
<evidence type="ECO:0008006" key="4">
    <source>
        <dbReference type="Google" id="ProtNLM"/>
    </source>
</evidence>
<dbReference type="AlphaFoldDB" id="H0JL43"/>
<dbReference type="PATRIC" id="fig|1114960.4.peg.283"/>
<proteinExistence type="predicted"/>
<name>H0JL43_9NOCA</name>
<feature type="region of interest" description="Disordered" evidence="1">
    <location>
        <begin position="1"/>
        <end position="23"/>
    </location>
</feature>
<gene>
    <name evidence="2" type="ORF">AK37_01482</name>
</gene>
<evidence type="ECO:0000256" key="1">
    <source>
        <dbReference type="SAM" id="MobiDB-lite"/>
    </source>
</evidence>
<dbReference type="InterPro" id="IPR021226">
    <property type="entry name" value="Phage_gene29"/>
</dbReference>